<evidence type="ECO:0000256" key="3">
    <source>
        <dbReference type="ARBA" id="ARBA00022679"/>
    </source>
</evidence>
<dbReference type="EMBL" id="JAUSQU010000001">
    <property type="protein sequence ID" value="MDP9846839.1"/>
    <property type="molecule type" value="Genomic_DNA"/>
</dbReference>
<gene>
    <name evidence="5" type="ORF">J2853_006050</name>
</gene>
<keyword evidence="2 5" id="KW-0489">Methyltransferase</keyword>
<dbReference type="Gene3D" id="3.40.50.150">
    <property type="entry name" value="Vaccinia Virus protein VP39"/>
    <property type="match status" value="1"/>
</dbReference>
<proteinExistence type="inferred from homology"/>
<dbReference type="RefSeq" id="WP_307563645.1">
    <property type="nucleotide sequence ID" value="NZ_JAUSQU010000001.1"/>
</dbReference>
<feature type="domain" description="Methyltransferase type 11" evidence="4">
    <location>
        <begin position="57"/>
        <end position="146"/>
    </location>
</feature>
<reference evidence="5 6" key="1">
    <citation type="submission" date="2023-07" db="EMBL/GenBank/DDBJ databases">
        <title>Sequencing the genomes of 1000 actinobacteria strains.</title>
        <authorList>
            <person name="Klenk H.-P."/>
        </authorList>
    </citation>
    <scope>NUCLEOTIDE SEQUENCE [LARGE SCALE GENOMIC DNA]</scope>
    <source>
        <strain evidence="5 6">DSM 46740</strain>
    </source>
</reference>
<accession>A0ABT9QJF5</accession>
<evidence type="ECO:0000256" key="1">
    <source>
        <dbReference type="ARBA" id="ARBA00008361"/>
    </source>
</evidence>
<dbReference type="PROSITE" id="PS01131">
    <property type="entry name" value="RRNA_A_DIMETH"/>
    <property type="match status" value="1"/>
</dbReference>
<dbReference type="InterPro" id="IPR051052">
    <property type="entry name" value="Diverse_substrate_MTase"/>
</dbReference>
<dbReference type="GO" id="GO:0008168">
    <property type="term" value="F:methyltransferase activity"/>
    <property type="evidence" value="ECO:0007669"/>
    <property type="project" value="UniProtKB-KW"/>
</dbReference>
<comment type="caution">
    <text evidence="5">The sequence shown here is derived from an EMBL/GenBank/DDBJ whole genome shotgun (WGS) entry which is preliminary data.</text>
</comment>
<dbReference type="Pfam" id="PF08241">
    <property type="entry name" value="Methyltransf_11"/>
    <property type="match status" value="1"/>
</dbReference>
<comment type="similarity">
    <text evidence="1">Belongs to the methyltransferase superfamily.</text>
</comment>
<dbReference type="PANTHER" id="PTHR44942:SF4">
    <property type="entry name" value="METHYLTRANSFERASE TYPE 11 DOMAIN-CONTAINING PROTEIN"/>
    <property type="match status" value="1"/>
</dbReference>
<keyword evidence="6" id="KW-1185">Reference proteome</keyword>
<sequence>MSSSSPFRNVASEVLALRASSFGAEAAAYAEERPDYPDDAVLWALEPVSGRAPLRVLDLGAGTGKLTGVLLRHVTDVVAVEPDAAMLDQLRHRVPGVRAMAGSAEGIPLPDGSVDAILIGQALHWFDLDRAIPEMTRVLTPGGVLAGLWNLDDDQVPWVGRLKEVARSTVSFSRWRPESISLEGPDVLVVENARFPHGQRRTVESMAATIATHSHVLTLPADERAELTARVIDYLRSTPETAHGEFELPIVTVVIRALLH</sequence>
<dbReference type="InterPro" id="IPR029063">
    <property type="entry name" value="SAM-dependent_MTases_sf"/>
</dbReference>
<evidence type="ECO:0000313" key="5">
    <source>
        <dbReference type="EMBL" id="MDP9846839.1"/>
    </source>
</evidence>
<evidence type="ECO:0000259" key="4">
    <source>
        <dbReference type="Pfam" id="PF08241"/>
    </source>
</evidence>
<dbReference type="InterPro" id="IPR020596">
    <property type="entry name" value="rRNA_Ade_Mease_Trfase_CS"/>
</dbReference>
<dbReference type="CDD" id="cd02440">
    <property type="entry name" value="AdoMet_MTases"/>
    <property type="match status" value="1"/>
</dbReference>
<dbReference type="GO" id="GO:0032259">
    <property type="term" value="P:methylation"/>
    <property type="evidence" value="ECO:0007669"/>
    <property type="project" value="UniProtKB-KW"/>
</dbReference>
<name>A0ABT9QJF5_9ACTN</name>
<organism evidence="5 6">
    <name type="scientific">Streptosporangium lutulentum</name>
    <dbReference type="NCBI Taxonomy" id="1461250"/>
    <lineage>
        <taxon>Bacteria</taxon>
        <taxon>Bacillati</taxon>
        <taxon>Actinomycetota</taxon>
        <taxon>Actinomycetes</taxon>
        <taxon>Streptosporangiales</taxon>
        <taxon>Streptosporangiaceae</taxon>
        <taxon>Streptosporangium</taxon>
    </lineage>
</organism>
<protein>
    <submittedName>
        <fullName evidence="5">SAM-dependent methyltransferase</fullName>
    </submittedName>
</protein>
<dbReference type="SUPFAM" id="SSF53335">
    <property type="entry name" value="S-adenosyl-L-methionine-dependent methyltransferases"/>
    <property type="match status" value="1"/>
</dbReference>
<evidence type="ECO:0000313" key="6">
    <source>
        <dbReference type="Proteomes" id="UP001225356"/>
    </source>
</evidence>
<dbReference type="Proteomes" id="UP001225356">
    <property type="component" value="Unassembled WGS sequence"/>
</dbReference>
<dbReference type="InterPro" id="IPR013216">
    <property type="entry name" value="Methyltransf_11"/>
</dbReference>
<evidence type="ECO:0000256" key="2">
    <source>
        <dbReference type="ARBA" id="ARBA00022603"/>
    </source>
</evidence>
<keyword evidence="3" id="KW-0808">Transferase</keyword>
<dbReference type="PANTHER" id="PTHR44942">
    <property type="entry name" value="METHYLTRANSF_11 DOMAIN-CONTAINING PROTEIN"/>
    <property type="match status" value="1"/>
</dbReference>